<protein>
    <submittedName>
        <fullName evidence="1">Uncharacterized protein</fullName>
    </submittedName>
</protein>
<evidence type="ECO:0000313" key="1">
    <source>
        <dbReference type="EMBL" id="THH08939.1"/>
    </source>
</evidence>
<comment type="caution">
    <text evidence="1">The sequence shown here is derived from an EMBL/GenBank/DDBJ whole genome shotgun (WGS) entry which is preliminary data.</text>
</comment>
<proteinExistence type="predicted"/>
<organism evidence="1 2">
    <name type="scientific">Bondarzewia mesenterica</name>
    <dbReference type="NCBI Taxonomy" id="1095465"/>
    <lineage>
        <taxon>Eukaryota</taxon>
        <taxon>Fungi</taxon>
        <taxon>Dikarya</taxon>
        <taxon>Basidiomycota</taxon>
        <taxon>Agaricomycotina</taxon>
        <taxon>Agaricomycetes</taxon>
        <taxon>Russulales</taxon>
        <taxon>Bondarzewiaceae</taxon>
        <taxon>Bondarzewia</taxon>
    </lineage>
</organism>
<gene>
    <name evidence="1" type="ORF">EW146_g8831</name>
</gene>
<evidence type="ECO:0000313" key="2">
    <source>
        <dbReference type="Proteomes" id="UP000310158"/>
    </source>
</evidence>
<dbReference type="Proteomes" id="UP000310158">
    <property type="component" value="Unassembled WGS sequence"/>
</dbReference>
<dbReference type="EMBL" id="SGPL01000664">
    <property type="protein sequence ID" value="THH08939.1"/>
    <property type="molecule type" value="Genomic_DNA"/>
</dbReference>
<reference evidence="1 2" key="1">
    <citation type="submission" date="2019-02" db="EMBL/GenBank/DDBJ databases">
        <title>Genome sequencing of the rare red list fungi Bondarzewia mesenterica.</title>
        <authorList>
            <person name="Buettner E."/>
            <person name="Kellner H."/>
        </authorList>
    </citation>
    <scope>NUCLEOTIDE SEQUENCE [LARGE SCALE GENOMIC DNA]</scope>
    <source>
        <strain evidence="1 2">DSM 108281</strain>
    </source>
</reference>
<sequence length="602" mass="67878">MRTETNPAPSLPISIAPTTIQCCVQPRILPIPLNFLEGDVDREIERQLTYIRSHEAAIQSHKISIAALKERRNDLQYISRLPNETLEIIFYLCSISEWPTTPWSRQFWPAWTQLTYVCRRWRRVALNYPRLWSNISDKLRGRWALTFVLRASRGPFDVRITLDFHHSQTPLAILAQIDRIRRLEITGSTWQISSFVNQLTKPAPLLEVLIFKLTDGSPPNHCFVLLPNSMFSGHAPNLRRLALGPHLVVQQNLPILAGLYDMETSSGLSASEIRSIMKRTPSLKRFLASGKSSLMLTRPLRFDSKTTIRLPALRTLRIHKTTPEAAYLLHGLRMPSLSNFHLTVPIDSVTAEALHQLAAITASHMRQGAMLERPIRSFALLGHEGGIYTYGWAQCDKGTRSQPSSVENNYFFSFKHCFIAADDRPSPFEDFEMFRATFNHLPLSNVVTLTICAPEYFGSTEWSQLLSPLDRVEQLVLTGDDELLGLLEAASLPLPGSKDAYATFLLPHLKSLVVSTQAIRTLGGTLGASITRLAWVRKEAGLSLKGISFKDCNSFSASLTSQLWDLVKVTWDGEIIEPSIWESLEQSDASDVIGTWMKIFDE</sequence>
<dbReference type="SUPFAM" id="SSF81383">
    <property type="entry name" value="F-box domain"/>
    <property type="match status" value="1"/>
</dbReference>
<keyword evidence="2" id="KW-1185">Reference proteome</keyword>
<dbReference type="OrthoDB" id="3248436at2759"/>
<dbReference type="AlphaFoldDB" id="A0A4S4LBD3"/>
<accession>A0A4S4LBD3</accession>
<name>A0A4S4LBD3_9AGAM</name>
<dbReference type="InterPro" id="IPR036047">
    <property type="entry name" value="F-box-like_dom_sf"/>
</dbReference>